<dbReference type="PhylomeDB" id="A7ILU6"/>
<dbReference type="InterPro" id="IPR006311">
    <property type="entry name" value="TAT_signal"/>
</dbReference>
<keyword evidence="3" id="KW-0574">Periplasm</keyword>
<reference evidence="5 6" key="1">
    <citation type="submission" date="2007-07" db="EMBL/GenBank/DDBJ databases">
        <title>Complete sequence of chromosome of Xanthobacter autotrophicus Py2.</title>
        <authorList>
            <consortium name="US DOE Joint Genome Institute"/>
            <person name="Copeland A."/>
            <person name="Lucas S."/>
            <person name="Lapidus A."/>
            <person name="Barry K."/>
            <person name="Glavina del Rio T."/>
            <person name="Hammon N."/>
            <person name="Israni S."/>
            <person name="Dalin E."/>
            <person name="Tice H."/>
            <person name="Pitluck S."/>
            <person name="Sims D."/>
            <person name="Brettin T."/>
            <person name="Bruce D."/>
            <person name="Detter J.C."/>
            <person name="Han C."/>
            <person name="Tapia R."/>
            <person name="Brainard J."/>
            <person name="Schmutz J."/>
            <person name="Larimer F."/>
            <person name="Land M."/>
            <person name="Hauser L."/>
            <person name="Kyrpides N."/>
            <person name="Kim E."/>
            <person name="Ensigns S.A."/>
            <person name="Richardson P."/>
        </authorList>
    </citation>
    <scope>NUCLEOTIDE SEQUENCE [LARGE SCALE GENOMIC DNA]</scope>
    <source>
        <strain evidence="6">ATCC BAA-1158 / Py2</strain>
    </source>
</reference>
<dbReference type="AlphaFoldDB" id="A7ILU6"/>
<keyword evidence="4" id="KW-0479">Metal-binding</keyword>
<dbReference type="Gene3D" id="3.40.190.10">
    <property type="entry name" value="Periplasmic binding protein-like II"/>
    <property type="match status" value="2"/>
</dbReference>
<keyword evidence="6" id="KW-1185">Reference proteome</keyword>
<dbReference type="InterPro" id="IPR006059">
    <property type="entry name" value="SBP"/>
</dbReference>
<evidence type="ECO:0000256" key="1">
    <source>
        <dbReference type="ARBA" id="ARBA00008520"/>
    </source>
</evidence>
<name>A7ILU6_XANP2</name>
<evidence type="ECO:0000313" key="5">
    <source>
        <dbReference type="EMBL" id="ABS68989.1"/>
    </source>
</evidence>
<dbReference type="PANTHER" id="PTHR30006">
    <property type="entry name" value="THIAMINE-BINDING PERIPLASMIC PROTEIN-RELATED"/>
    <property type="match status" value="1"/>
</dbReference>
<dbReference type="Pfam" id="PF01547">
    <property type="entry name" value="SBP_bac_1"/>
    <property type="match status" value="1"/>
</dbReference>
<dbReference type="HOGENOM" id="CLU_026974_2_1_5"/>
<dbReference type="InterPro" id="IPR026045">
    <property type="entry name" value="Ferric-bd"/>
</dbReference>
<dbReference type="eggNOG" id="COG1840">
    <property type="taxonomic scope" value="Bacteria"/>
</dbReference>
<evidence type="ECO:0000256" key="4">
    <source>
        <dbReference type="PIRSR" id="PIRSR002825-1"/>
    </source>
</evidence>
<gene>
    <name evidence="5" type="ordered locus">Xaut_3764</name>
</gene>
<protein>
    <submittedName>
        <fullName evidence="5">Extracellular solute-binding protein family 1</fullName>
    </submittedName>
</protein>
<feature type="binding site" evidence="4">
    <location>
        <position position="241"/>
    </location>
    <ligand>
        <name>Fe cation</name>
        <dbReference type="ChEBI" id="CHEBI:24875"/>
    </ligand>
</feature>
<dbReference type="PIRSF" id="PIRSF002825">
    <property type="entry name" value="CfbpA"/>
    <property type="match status" value="1"/>
</dbReference>
<sequence length="362" mass="38434">MAEFRPLCRVLAQHMLSRRLFSRSLLAGGALLLASPLVAPHAARAQQVVNVYTTREPGLAAPLFEAFTKATGIEVKSVYIKDGLAERVKAEGASSPADVLMTVDVGNLLDVVDAGVTQPVTSPALSAAIPANLRDPDGNWFALSLRARLVYTAKDVVKLSAITYEDLADPKWKGKICIRSGQHPYNVGLVAAYIVHHGEAKTEEWLRGVKANLARKAAGGDREGARDILGGICDLAVGNSYYVGLMRSGKGGPDQKKWGDGIGVLLPTFEGGGTHVNVSGAAVAKNAPHKAEAVKLLEFAVSPAMQAVYAQQNLEYPVLATATIDPVIADLGPLKVDTISLVDIARNRKRASELIDKVGFDN</sequence>
<dbReference type="Proteomes" id="UP000002417">
    <property type="component" value="Chromosome"/>
</dbReference>
<feature type="binding site" evidence="4">
    <location>
        <position position="242"/>
    </location>
    <ligand>
        <name>Fe cation</name>
        <dbReference type="ChEBI" id="CHEBI:24875"/>
    </ligand>
</feature>
<dbReference type="PROSITE" id="PS51318">
    <property type="entry name" value="TAT"/>
    <property type="match status" value="1"/>
</dbReference>
<dbReference type="EMBL" id="CP000781">
    <property type="protein sequence ID" value="ABS68989.1"/>
    <property type="molecule type" value="Genomic_DNA"/>
</dbReference>
<dbReference type="CDD" id="cd13542">
    <property type="entry name" value="PBP2_FutA1_ilke"/>
    <property type="match status" value="1"/>
</dbReference>
<dbReference type="KEGG" id="xau:Xaut_3764"/>
<evidence type="ECO:0000313" key="6">
    <source>
        <dbReference type="Proteomes" id="UP000002417"/>
    </source>
</evidence>
<dbReference type="SUPFAM" id="SSF53850">
    <property type="entry name" value="Periplasmic binding protein-like II"/>
    <property type="match status" value="1"/>
</dbReference>
<keyword evidence="2" id="KW-0732">Signal</keyword>
<evidence type="ECO:0000256" key="2">
    <source>
        <dbReference type="ARBA" id="ARBA00022729"/>
    </source>
</evidence>
<dbReference type="STRING" id="78245.Xaut_3764"/>
<dbReference type="GO" id="GO:0046872">
    <property type="term" value="F:metal ion binding"/>
    <property type="evidence" value="ECO:0007669"/>
    <property type="project" value="UniProtKB-KW"/>
</dbReference>
<evidence type="ECO:0000256" key="3">
    <source>
        <dbReference type="ARBA" id="ARBA00022764"/>
    </source>
</evidence>
<organism evidence="5 6">
    <name type="scientific">Xanthobacter autotrophicus (strain ATCC BAA-1158 / Py2)</name>
    <dbReference type="NCBI Taxonomy" id="78245"/>
    <lineage>
        <taxon>Bacteria</taxon>
        <taxon>Pseudomonadati</taxon>
        <taxon>Pseudomonadota</taxon>
        <taxon>Alphaproteobacteria</taxon>
        <taxon>Hyphomicrobiales</taxon>
        <taxon>Xanthobacteraceae</taxon>
        <taxon>Xanthobacter</taxon>
    </lineage>
</organism>
<proteinExistence type="inferred from homology"/>
<dbReference type="PANTHER" id="PTHR30006:SF15">
    <property type="entry name" value="IRON-UTILIZATION PERIPLASMIC PROTEIN"/>
    <property type="match status" value="1"/>
</dbReference>
<comment type="similarity">
    <text evidence="1">Belongs to the bacterial solute-binding protein 1 family.</text>
</comment>
<keyword evidence="4" id="KW-0408">Iron</keyword>
<dbReference type="GO" id="GO:0030288">
    <property type="term" value="C:outer membrane-bounded periplasmic space"/>
    <property type="evidence" value="ECO:0007669"/>
    <property type="project" value="TreeGrafter"/>
</dbReference>
<accession>A7ILU6</accession>